<evidence type="ECO:0000313" key="2">
    <source>
        <dbReference type="Proteomes" id="UP001154282"/>
    </source>
</evidence>
<comment type="caution">
    <text evidence="1">The sequence shown here is derived from an EMBL/GenBank/DDBJ whole genome shotgun (WGS) entry which is preliminary data.</text>
</comment>
<accession>A0AAV0IQG8</accession>
<keyword evidence="2" id="KW-1185">Reference proteome</keyword>
<protein>
    <submittedName>
        <fullName evidence="1">Uncharacterized protein</fullName>
    </submittedName>
</protein>
<name>A0AAV0IQG8_9ROSI</name>
<dbReference type="AlphaFoldDB" id="A0AAV0IQG8"/>
<gene>
    <name evidence="1" type="ORF">LITE_LOCUS10146</name>
</gene>
<dbReference type="Proteomes" id="UP001154282">
    <property type="component" value="Unassembled WGS sequence"/>
</dbReference>
<organism evidence="1 2">
    <name type="scientific">Linum tenue</name>
    <dbReference type="NCBI Taxonomy" id="586396"/>
    <lineage>
        <taxon>Eukaryota</taxon>
        <taxon>Viridiplantae</taxon>
        <taxon>Streptophyta</taxon>
        <taxon>Embryophyta</taxon>
        <taxon>Tracheophyta</taxon>
        <taxon>Spermatophyta</taxon>
        <taxon>Magnoliopsida</taxon>
        <taxon>eudicotyledons</taxon>
        <taxon>Gunneridae</taxon>
        <taxon>Pentapetalae</taxon>
        <taxon>rosids</taxon>
        <taxon>fabids</taxon>
        <taxon>Malpighiales</taxon>
        <taxon>Linaceae</taxon>
        <taxon>Linum</taxon>
    </lineage>
</organism>
<dbReference type="EMBL" id="CAMGYJ010000004">
    <property type="protein sequence ID" value="CAI0399037.1"/>
    <property type="molecule type" value="Genomic_DNA"/>
</dbReference>
<reference evidence="1" key="1">
    <citation type="submission" date="2022-08" db="EMBL/GenBank/DDBJ databases">
        <authorList>
            <person name="Gutierrez-Valencia J."/>
        </authorList>
    </citation>
    <scope>NUCLEOTIDE SEQUENCE</scope>
</reference>
<proteinExistence type="predicted"/>
<sequence>MITKFWLLLVRRGLVRPHR</sequence>
<evidence type="ECO:0000313" key="1">
    <source>
        <dbReference type="EMBL" id="CAI0399037.1"/>
    </source>
</evidence>